<evidence type="ECO:0000256" key="1">
    <source>
        <dbReference type="SAM" id="MobiDB-lite"/>
    </source>
</evidence>
<dbReference type="NCBIfam" id="TIGR01638">
    <property type="entry name" value="Atha_cystat_rel"/>
    <property type="match status" value="1"/>
</dbReference>
<dbReference type="PANTHER" id="PTHR31228">
    <property type="entry name" value="CYSTATIN/MONELLIN SUPERFAMILY PROTEIN"/>
    <property type="match status" value="1"/>
</dbReference>
<proteinExistence type="predicted"/>
<dbReference type="Proteomes" id="UP000836841">
    <property type="component" value="Chromosome 6"/>
</dbReference>
<keyword evidence="3" id="KW-1185">Reference proteome</keyword>
<feature type="compositionally biased region" description="Acidic residues" evidence="1">
    <location>
        <begin position="32"/>
        <end position="58"/>
    </location>
</feature>
<dbReference type="AlphaFoldDB" id="A0AAU9STF6"/>
<sequence>MTTTQSSDGTSKRALTEEESGYSSEKKPRVEGEDDTGMGDESESDSESASDEWEVDEEVFAKGRVEPGSVLDREETEPEWDVDSYGEYVSDPEVRALFSSDEEYKKFRDRKIEVVKNKGFLPDPIKWIFALPNLEEPWGNQTTREVLKDIASLCVKKYNEEKKKTVEVVSVVRANERSGGRTKLYITFMAREYPNGPLLEYQAKAMIFLGGAKPPFPILCRPAPNHSSS</sequence>
<gene>
    <name evidence="2" type="ORF">TAV2_LOCUS21085</name>
</gene>
<evidence type="ECO:0000313" key="3">
    <source>
        <dbReference type="Proteomes" id="UP000836841"/>
    </source>
</evidence>
<protein>
    <submittedName>
        <fullName evidence="2">Uncharacterized protein</fullName>
    </submittedName>
</protein>
<feature type="region of interest" description="Disordered" evidence="1">
    <location>
        <begin position="1"/>
        <end position="86"/>
    </location>
</feature>
<evidence type="ECO:0000313" key="2">
    <source>
        <dbReference type="EMBL" id="CAH2072551.1"/>
    </source>
</evidence>
<organism evidence="2 3">
    <name type="scientific">Thlaspi arvense</name>
    <name type="common">Field penny-cress</name>
    <dbReference type="NCBI Taxonomy" id="13288"/>
    <lineage>
        <taxon>Eukaryota</taxon>
        <taxon>Viridiplantae</taxon>
        <taxon>Streptophyta</taxon>
        <taxon>Embryophyta</taxon>
        <taxon>Tracheophyta</taxon>
        <taxon>Spermatophyta</taxon>
        <taxon>Magnoliopsida</taxon>
        <taxon>eudicotyledons</taxon>
        <taxon>Gunneridae</taxon>
        <taxon>Pentapetalae</taxon>
        <taxon>rosids</taxon>
        <taxon>malvids</taxon>
        <taxon>Brassicales</taxon>
        <taxon>Brassicaceae</taxon>
        <taxon>Thlaspideae</taxon>
        <taxon>Thlaspi</taxon>
    </lineage>
</organism>
<reference evidence="2 3" key="1">
    <citation type="submission" date="2022-03" db="EMBL/GenBank/DDBJ databases">
        <authorList>
            <person name="Nunn A."/>
            <person name="Chopra R."/>
            <person name="Nunn A."/>
            <person name="Contreras Garrido A."/>
        </authorList>
    </citation>
    <scope>NUCLEOTIDE SEQUENCE [LARGE SCALE GENOMIC DNA]</scope>
</reference>
<name>A0AAU9STF6_THLAR</name>
<dbReference type="InterPro" id="IPR006525">
    <property type="entry name" value="Cystatin-related_pln"/>
</dbReference>
<feature type="compositionally biased region" description="Acidic residues" evidence="1">
    <location>
        <begin position="74"/>
        <end position="84"/>
    </location>
</feature>
<dbReference type="EMBL" id="OU466862">
    <property type="protein sequence ID" value="CAH2072551.1"/>
    <property type="molecule type" value="Genomic_DNA"/>
</dbReference>
<accession>A0AAU9STF6</accession>
<dbReference type="PANTHER" id="PTHR31228:SF28">
    <property type="entry name" value="CYSTATIN DOMAIN-CONTAINING PROTEIN"/>
    <property type="match status" value="1"/>
</dbReference>
<dbReference type="Gene3D" id="3.10.450.10">
    <property type="match status" value="1"/>
</dbReference>